<dbReference type="PANTHER" id="PTHR33778:SF1">
    <property type="entry name" value="MAGNESIUM TRANSPORTER YHID-RELATED"/>
    <property type="match status" value="1"/>
</dbReference>
<name>A0ABW9N0V5_9FIRM</name>
<organism evidence="8 9">
    <name type="scientific">Anaerococcus groningensis</name>
    <dbReference type="NCBI Taxonomy" id="3115616"/>
    <lineage>
        <taxon>Bacteria</taxon>
        <taxon>Bacillati</taxon>
        <taxon>Bacillota</taxon>
        <taxon>Tissierellia</taxon>
        <taxon>Tissierellales</taxon>
        <taxon>Peptoniphilaceae</taxon>
        <taxon>Anaerococcus</taxon>
    </lineage>
</organism>
<dbReference type="Pfam" id="PF02308">
    <property type="entry name" value="MgtC"/>
    <property type="match status" value="1"/>
</dbReference>
<proteinExistence type="inferred from homology"/>
<evidence type="ECO:0000259" key="7">
    <source>
        <dbReference type="Pfam" id="PF02308"/>
    </source>
</evidence>
<sequence length="67" mass="7143">MLIVVDGFEEFYGNEKWDATRFAGEVVSEIGFLSAGTILQKNYEVSGLTTAATLWLSGAIDLAVGIG</sequence>
<evidence type="ECO:0000256" key="4">
    <source>
        <dbReference type="ARBA" id="ARBA00022692"/>
    </source>
</evidence>
<dbReference type="InterPro" id="IPR003416">
    <property type="entry name" value="MgtC/SapB/SrpB/YhiD_fam"/>
</dbReference>
<dbReference type="PRINTS" id="PR01837">
    <property type="entry name" value="MGTCSAPBPROT"/>
</dbReference>
<keyword evidence="5" id="KW-1133">Transmembrane helix</keyword>
<keyword evidence="4" id="KW-0812">Transmembrane</keyword>
<dbReference type="RefSeq" id="WP_410024243.1">
    <property type="nucleotide sequence ID" value="NZ_JBGMEG010000007.1"/>
</dbReference>
<feature type="domain" description="MgtC/SapB/SrpB/YhiD N-terminal" evidence="7">
    <location>
        <begin position="9"/>
        <end position="67"/>
    </location>
</feature>
<comment type="subcellular location">
    <subcellularLocation>
        <location evidence="1">Cell membrane</location>
        <topology evidence="1">Multi-pass membrane protein</topology>
    </subcellularLocation>
</comment>
<dbReference type="EMBL" id="JBGMEG010000007">
    <property type="protein sequence ID" value="MFO3717684.1"/>
    <property type="molecule type" value="Genomic_DNA"/>
</dbReference>
<comment type="similarity">
    <text evidence="2">Belongs to the MgtC/SapB family.</text>
</comment>
<evidence type="ECO:0000256" key="2">
    <source>
        <dbReference type="ARBA" id="ARBA00009298"/>
    </source>
</evidence>
<dbReference type="Proteomes" id="UP001637993">
    <property type="component" value="Unassembled WGS sequence"/>
</dbReference>
<evidence type="ECO:0000256" key="3">
    <source>
        <dbReference type="ARBA" id="ARBA00022475"/>
    </source>
</evidence>
<protein>
    <submittedName>
        <fullName evidence="8">MgtC/SapB family protein</fullName>
    </submittedName>
</protein>
<evidence type="ECO:0000313" key="9">
    <source>
        <dbReference type="Proteomes" id="UP001637993"/>
    </source>
</evidence>
<keyword evidence="9" id="KW-1185">Reference proteome</keyword>
<comment type="caution">
    <text evidence="8">The sequence shown here is derived from an EMBL/GenBank/DDBJ whole genome shotgun (WGS) entry which is preliminary data.</text>
</comment>
<keyword evidence="3" id="KW-1003">Cell membrane</keyword>
<accession>A0ABW9N0V5</accession>
<evidence type="ECO:0000256" key="6">
    <source>
        <dbReference type="ARBA" id="ARBA00023136"/>
    </source>
</evidence>
<evidence type="ECO:0000313" key="8">
    <source>
        <dbReference type="EMBL" id="MFO3717684.1"/>
    </source>
</evidence>
<evidence type="ECO:0000256" key="5">
    <source>
        <dbReference type="ARBA" id="ARBA00022989"/>
    </source>
</evidence>
<evidence type="ECO:0000256" key="1">
    <source>
        <dbReference type="ARBA" id="ARBA00004651"/>
    </source>
</evidence>
<keyword evidence="6" id="KW-0472">Membrane</keyword>
<dbReference type="InterPro" id="IPR049177">
    <property type="entry name" value="MgtC_SapB_SrpB_YhiD_N"/>
</dbReference>
<gene>
    <name evidence="8" type="ORF">AB9Q04_04860</name>
</gene>
<dbReference type="PANTHER" id="PTHR33778">
    <property type="entry name" value="PROTEIN MGTC"/>
    <property type="match status" value="1"/>
</dbReference>
<reference evidence="8 9" key="1">
    <citation type="journal article" date="2025" name="Anaerobe">
        <title>Description of Anaerococcus kampingiae sp. nov., Anaerococcus groningensis sp. nov., Anaerococcus martiniensis sp. nov., and Anaerococcus cruorum sp. nov., isolated from human clinical specimens.</title>
        <authorList>
            <person name="Boiten K.E."/>
            <person name="Meijer J."/>
            <person name="van Wezel E.M."/>
            <person name="Veloo A.C.M."/>
        </authorList>
    </citation>
    <scope>NUCLEOTIDE SEQUENCE [LARGE SCALE GENOMIC DNA]</scope>
    <source>
        <strain evidence="8 9">ENR1011</strain>
    </source>
</reference>